<evidence type="ECO:0000313" key="4">
    <source>
        <dbReference type="Proteomes" id="UP001594351"/>
    </source>
</evidence>
<dbReference type="Gene3D" id="1.10.443.10">
    <property type="entry name" value="Intergrase catalytic core"/>
    <property type="match status" value="1"/>
</dbReference>
<proteinExistence type="predicted"/>
<dbReference type="InterPro" id="IPR050090">
    <property type="entry name" value="Tyrosine_recombinase_XerCD"/>
</dbReference>
<feature type="domain" description="Tyr recombinase" evidence="2">
    <location>
        <begin position="30"/>
        <end position="195"/>
    </location>
</feature>
<dbReference type="InterPro" id="IPR002104">
    <property type="entry name" value="Integrase_catalytic"/>
</dbReference>
<protein>
    <submittedName>
        <fullName evidence="3">Tyrosine-type recombinase/integrase</fullName>
    </submittedName>
</protein>
<dbReference type="EMBL" id="JBHPBY010000096">
    <property type="protein sequence ID" value="MFC1850390.1"/>
    <property type="molecule type" value="Genomic_DNA"/>
</dbReference>
<dbReference type="Proteomes" id="UP001594351">
    <property type="component" value="Unassembled WGS sequence"/>
</dbReference>
<comment type="caution">
    <text evidence="3">The sequence shown here is derived from an EMBL/GenBank/DDBJ whole genome shotgun (WGS) entry which is preliminary data.</text>
</comment>
<dbReference type="PANTHER" id="PTHR30349">
    <property type="entry name" value="PHAGE INTEGRASE-RELATED"/>
    <property type="match status" value="1"/>
</dbReference>
<reference evidence="3 4" key="1">
    <citation type="submission" date="2024-09" db="EMBL/GenBank/DDBJ databases">
        <title>Laminarin stimulates single cell rates of sulfate reduction while oxygen inhibits transcriptomic activity in coastal marine sediment.</title>
        <authorList>
            <person name="Lindsay M."/>
            <person name="Orcutt B."/>
            <person name="Emerson D."/>
            <person name="Stepanauskas R."/>
            <person name="D'Angelo T."/>
        </authorList>
    </citation>
    <scope>NUCLEOTIDE SEQUENCE [LARGE SCALE GENOMIC DNA]</scope>
    <source>
        <strain evidence="3">SAG AM-311-K15</strain>
    </source>
</reference>
<evidence type="ECO:0000259" key="2">
    <source>
        <dbReference type="PROSITE" id="PS51898"/>
    </source>
</evidence>
<dbReference type="SUPFAM" id="SSF56349">
    <property type="entry name" value="DNA breaking-rejoining enzymes"/>
    <property type="match status" value="1"/>
</dbReference>
<dbReference type="Pfam" id="PF00589">
    <property type="entry name" value="Phage_integrase"/>
    <property type="match status" value="1"/>
</dbReference>
<sequence length="195" mass="22268">MKKFYGWLLKNNAVLSDPTDQLQLKPPRSRLGTILTHQEIEAIMSQPNLRTVAGLRNRTMLETFYATGIRRRELINVRLVDVNLQTQILFIKQGKGKKDRVVPIGDRGCSWLKRYLGSARPYLIKGYDPGYLFLTHWGGPFKPDSVGDMVRDYMVESGITKRGSCHLFRRTMATGMLENGADIRYVQAILGHNEL</sequence>
<dbReference type="PROSITE" id="PS51898">
    <property type="entry name" value="TYR_RECOMBINASE"/>
    <property type="match status" value="1"/>
</dbReference>
<evidence type="ECO:0000256" key="1">
    <source>
        <dbReference type="ARBA" id="ARBA00023172"/>
    </source>
</evidence>
<keyword evidence="1" id="KW-0233">DNA recombination</keyword>
<accession>A0ABV6YW17</accession>
<dbReference type="InterPro" id="IPR013762">
    <property type="entry name" value="Integrase-like_cat_sf"/>
</dbReference>
<evidence type="ECO:0000313" key="3">
    <source>
        <dbReference type="EMBL" id="MFC1850390.1"/>
    </source>
</evidence>
<organism evidence="3 4">
    <name type="scientific">candidate division CSSED10-310 bacterium</name>
    <dbReference type="NCBI Taxonomy" id="2855610"/>
    <lineage>
        <taxon>Bacteria</taxon>
        <taxon>Bacteria division CSSED10-310</taxon>
    </lineage>
</organism>
<gene>
    <name evidence="3" type="ORF">ACFL27_09390</name>
</gene>
<dbReference type="PANTHER" id="PTHR30349:SF81">
    <property type="entry name" value="TYROSINE RECOMBINASE XERC"/>
    <property type="match status" value="1"/>
</dbReference>
<keyword evidence="4" id="KW-1185">Reference proteome</keyword>
<name>A0ABV6YW17_UNCC1</name>
<dbReference type="InterPro" id="IPR011010">
    <property type="entry name" value="DNA_brk_join_enz"/>
</dbReference>